<gene>
    <name evidence="1" type="ORF">AMECASPLE_007078</name>
</gene>
<sequence length="123" mass="13538">ADSSLESGCPVGPLIFHQPIELKLKALGDKLERQPLVLWQPAGACRGLFPASSYCFSFRPGAAPCCSEENEVEWRRHLGEHVTATVWSSEVSVHSICPGNRSFDLGMKSHLSKATSICKWKLQ</sequence>
<evidence type="ECO:0000313" key="2">
    <source>
        <dbReference type="Proteomes" id="UP001469553"/>
    </source>
</evidence>
<dbReference type="EMBL" id="JAHRIP010037974">
    <property type="protein sequence ID" value="MEQ2294746.1"/>
    <property type="molecule type" value="Genomic_DNA"/>
</dbReference>
<feature type="non-terminal residue" evidence="1">
    <location>
        <position position="1"/>
    </location>
</feature>
<organism evidence="1 2">
    <name type="scientific">Ameca splendens</name>
    <dbReference type="NCBI Taxonomy" id="208324"/>
    <lineage>
        <taxon>Eukaryota</taxon>
        <taxon>Metazoa</taxon>
        <taxon>Chordata</taxon>
        <taxon>Craniata</taxon>
        <taxon>Vertebrata</taxon>
        <taxon>Euteleostomi</taxon>
        <taxon>Actinopterygii</taxon>
        <taxon>Neopterygii</taxon>
        <taxon>Teleostei</taxon>
        <taxon>Neoteleostei</taxon>
        <taxon>Acanthomorphata</taxon>
        <taxon>Ovalentaria</taxon>
        <taxon>Atherinomorphae</taxon>
        <taxon>Cyprinodontiformes</taxon>
        <taxon>Goodeidae</taxon>
        <taxon>Ameca</taxon>
    </lineage>
</organism>
<dbReference type="Proteomes" id="UP001469553">
    <property type="component" value="Unassembled WGS sequence"/>
</dbReference>
<accession>A0ABV0YLW9</accession>
<proteinExistence type="predicted"/>
<protein>
    <submittedName>
        <fullName evidence="1">Uncharacterized protein</fullName>
    </submittedName>
</protein>
<comment type="caution">
    <text evidence="1">The sequence shown here is derived from an EMBL/GenBank/DDBJ whole genome shotgun (WGS) entry which is preliminary data.</text>
</comment>
<reference evidence="1 2" key="1">
    <citation type="submission" date="2021-06" db="EMBL/GenBank/DDBJ databases">
        <authorList>
            <person name="Palmer J.M."/>
        </authorList>
    </citation>
    <scope>NUCLEOTIDE SEQUENCE [LARGE SCALE GENOMIC DNA]</scope>
    <source>
        <strain evidence="1 2">AS_MEX2019</strain>
        <tissue evidence="1">Muscle</tissue>
    </source>
</reference>
<name>A0ABV0YLW9_9TELE</name>
<keyword evidence="2" id="KW-1185">Reference proteome</keyword>
<evidence type="ECO:0000313" key="1">
    <source>
        <dbReference type="EMBL" id="MEQ2294746.1"/>
    </source>
</evidence>